<dbReference type="Pfam" id="PF13649">
    <property type="entry name" value="Methyltransf_25"/>
    <property type="match status" value="1"/>
</dbReference>
<proteinExistence type="predicted"/>
<dbReference type="GO" id="GO:0032259">
    <property type="term" value="P:methylation"/>
    <property type="evidence" value="ECO:0007669"/>
    <property type="project" value="UniProtKB-KW"/>
</dbReference>
<comment type="caution">
    <text evidence="4">The sequence shown here is derived from an EMBL/GenBank/DDBJ whole genome shotgun (WGS) entry which is preliminary data.</text>
</comment>
<evidence type="ECO:0000256" key="2">
    <source>
        <dbReference type="ARBA" id="ARBA00022679"/>
    </source>
</evidence>
<sequence length="205" mass="22544">MSARDSYDEVADVYAERMLDELAGKPLDRALLDLLADRVGALGPIADLGCGPGQVARHLHERGTATLGVDLSPRMVEIAAAAHPGIGFHVGDMRALHVPDRAWGGIAAFYSIIHLSPAEVPAAFAEFHRVLRPSGSLLLGFHLGDEVRHLDRWWDRPVNLDFQFYPRAELETALEDAGFTLDAYVERPPYPGEAETTRAYLLAHR</sequence>
<keyword evidence="2 4" id="KW-0808">Transferase</keyword>
<evidence type="ECO:0000313" key="5">
    <source>
        <dbReference type="Proteomes" id="UP000572680"/>
    </source>
</evidence>
<dbReference type="PANTHER" id="PTHR43861:SF1">
    <property type="entry name" value="TRANS-ACONITATE 2-METHYLTRANSFERASE"/>
    <property type="match status" value="1"/>
</dbReference>
<dbReference type="EMBL" id="JACJIA010000008">
    <property type="protein sequence ID" value="MBA8954009.1"/>
    <property type="molecule type" value="Genomic_DNA"/>
</dbReference>
<keyword evidence="1 4" id="KW-0489">Methyltransferase</keyword>
<dbReference type="PANTHER" id="PTHR43861">
    <property type="entry name" value="TRANS-ACONITATE 2-METHYLTRANSFERASE-RELATED"/>
    <property type="match status" value="1"/>
</dbReference>
<evidence type="ECO:0000259" key="3">
    <source>
        <dbReference type="Pfam" id="PF13649"/>
    </source>
</evidence>
<feature type="domain" description="Methyltransferase" evidence="3">
    <location>
        <begin position="45"/>
        <end position="135"/>
    </location>
</feature>
<dbReference type="CDD" id="cd02440">
    <property type="entry name" value="AdoMet_MTases"/>
    <property type="match status" value="1"/>
</dbReference>
<dbReference type="RefSeq" id="WP_182846157.1">
    <property type="nucleotide sequence ID" value="NZ_BAAALP010000001.1"/>
</dbReference>
<keyword evidence="5" id="KW-1185">Reference proteome</keyword>
<protein>
    <submittedName>
        <fullName evidence="4">SAM-dependent methyltransferase</fullName>
    </submittedName>
</protein>
<dbReference type="InterPro" id="IPR041698">
    <property type="entry name" value="Methyltransf_25"/>
</dbReference>
<evidence type="ECO:0000256" key="1">
    <source>
        <dbReference type="ARBA" id="ARBA00022603"/>
    </source>
</evidence>
<name>A0A7W3LTJ0_ACTNM</name>
<reference evidence="4 5" key="1">
    <citation type="submission" date="2020-08" db="EMBL/GenBank/DDBJ databases">
        <title>Genomic Encyclopedia of Type Strains, Phase IV (KMG-IV): sequencing the most valuable type-strain genomes for metagenomic binning, comparative biology and taxonomic classification.</title>
        <authorList>
            <person name="Goeker M."/>
        </authorList>
    </citation>
    <scope>NUCLEOTIDE SEQUENCE [LARGE SCALE GENOMIC DNA]</scope>
    <source>
        <strain evidence="4 5">DSM 44197</strain>
    </source>
</reference>
<dbReference type="SUPFAM" id="SSF53335">
    <property type="entry name" value="S-adenosyl-L-methionine-dependent methyltransferases"/>
    <property type="match status" value="1"/>
</dbReference>
<gene>
    <name evidence="4" type="ORF">HNR61_005663</name>
</gene>
<organism evidence="4 5">
    <name type="scientific">Actinomadura namibiensis</name>
    <dbReference type="NCBI Taxonomy" id="182080"/>
    <lineage>
        <taxon>Bacteria</taxon>
        <taxon>Bacillati</taxon>
        <taxon>Actinomycetota</taxon>
        <taxon>Actinomycetes</taxon>
        <taxon>Streptosporangiales</taxon>
        <taxon>Thermomonosporaceae</taxon>
        <taxon>Actinomadura</taxon>
    </lineage>
</organism>
<accession>A0A7W3LTJ0</accession>
<dbReference type="GO" id="GO:0008168">
    <property type="term" value="F:methyltransferase activity"/>
    <property type="evidence" value="ECO:0007669"/>
    <property type="project" value="UniProtKB-KW"/>
</dbReference>
<dbReference type="Proteomes" id="UP000572680">
    <property type="component" value="Unassembled WGS sequence"/>
</dbReference>
<dbReference type="AlphaFoldDB" id="A0A7W3LTJ0"/>
<evidence type="ECO:0000313" key="4">
    <source>
        <dbReference type="EMBL" id="MBA8954009.1"/>
    </source>
</evidence>
<dbReference type="Gene3D" id="3.40.50.150">
    <property type="entry name" value="Vaccinia Virus protein VP39"/>
    <property type="match status" value="1"/>
</dbReference>
<dbReference type="InterPro" id="IPR029063">
    <property type="entry name" value="SAM-dependent_MTases_sf"/>
</dbReference>